<keyword evidence="5" id="KW-1015">Disulfide bond</keyword>
<dbReference type="InterPro" id="IPR013106">
    <property type="entry name" value="Ig_V-set"/>
</dbReference>
<dbReference type="Gene3D" id="2.60.40.10">
    <property type="entry name" value="Immunoglobulins"/>
    <property type="match status" value="5"/>
</dbReference>
<dbReference type="InterPro" id="IPR003598">
    <property type="entry name" value="Ig_sub2"/>
</dbReference>
<dbReference type="AlphaFoldDB" id="A0A8D8SK04"/>
<evidence type="ECO:0000256" key="5">
    <source>
        <dbReference type="ARBA" id="ARBA00023157"/>
    </source>
</evidence>
<dbReference type="InterPro" id="IPR013151">
    <property type="entry name" value="Immunoglobulin_dom"/>
</dbReference>
<evidence type="ECO:0000256" key="8">
    <source>
        <dbReference type="SAM" id="SignalP"/>
    </source>
</evidence>
<evidence type="ECO:0000256" key="3">
    <source>
        <dbReference type="ARBA" id="ARBA00022989"/>
    </source>
</evidence>
<dbReference type="PANTHER" id="PTHR23278">
    <property type="entry name" value="SIDESTEP PROTEIN"/>
    <property type="match status" value="1"/>
</dbReference>
<evidence type="ECO:0000256" key="1">
    <source>
        <dbReference type="ARBA" id="ARBA00004167"/>
    </source>
</evidence>
<evidence type="ECO:0000256" key="4">
    <source>
        <dbReference type="ARBA" id="ARBA00023136"/>
    </source>
</evidence>
<feature type="compositionally biased region" description="Low complexity" evidence="6">
    <location>
        <begin position="719"/>
        <end position="732"/>
    </location>
</feature>
<dbReference type="EMBL" id="HBUF01222363">
    <property type="protein sequence ID" value="CAG6669974.1"/>
    <property type="molecule type" value="Transcribed_RNA"/>
</dbReference>
<dbReference type="InterPro" id="IPR013162">
    <property type="entry name" value="CD80_C2-set"/>
</dbReference>
<feature type="transmembrane region" description="Helical" evidence="7">
    <location>
        <begin position="682"/>
        <end position="708"/>
    </location>
</feature>
<name>A0A8D8SK04_9HEMI</name>
<dbReference type="Pfam" id="PF08205">
    <property type="entry name" value="C2-set_2"/>
    <property type="match status" value="1"/>
</dbReference>
<keyword evidence="2 7" id="KW-0812">Transmembrane</keyword>
<dbReference type="EMBL" id="HBUF01222364">
    <property type="protein sequence ID" value="CAG6669975.1"/>
    <property type="molecule type" value="Transcribed_RNA"/>
</dbReference>
<evidence type="ECO:0000259" key="9">
    <source>
        <dbReference type="PROSITE" id="PS50835"/>
    </source>
</evidence>
<dbReference type="SUPFAM" id="SSF48726">
    <property type="entry name" value="Immunoglobulin"/>
    <property type="match status" value="5"/>
</dbReference>
<proteinExistence type="predicted"/>
<dbReference type="PANTHER" id="PTHR23278:SF4">
    <property type="entry name" value="SIDESTEP, ISOFORM C"/>
    <property type="match status" value="1"/>
</dbReference>
<keyword evidence="3 7" id="KW-1133">Transmembrane helix</keyword>
<comment type="subcellular location">
    <subcellularLocation>
        <location evidence="1">Membrane</location>
        <topology evidence="1">Single-pass membrane protein</topology>
    </subcellularLocation>
</comment>
<keyword evidence="8" id="KW-0732">Signal</keyword>
<evidence type="ECO:0000256" key="7">
    <source>
        <dbReference type="SAM" id="Phobius"/>
    </source>
</evidence>
<feature type="domain" description="Ig-like" evidence="9">
    <location>
        <begin position="251"/>
        <end position="346"/>
    </location>
</feature>
<protein>
    <submittedName>
        <fullName evidence="10">Hemicentin-2</fullName>
    </submittedName>
</protein>
<evidence type="ECO:0000256" key="6">
    <source>
        <dbReference type="SAM" id="MobiDB-lite"/>
    </source>
</evidence>
<feature type="domain" description="Ig-like" evidence="9">
    <location>
        <begin position="351"/>
        <end position="438"/>
    </location>
</feature>
<dbReference type="GO" id="GO:0016020">
    <property type="term" value="C:membrane"/>
    <property type="evidence" value="ECO:0007669"/>
    <property type="project" value="UniProtKB-SubCell"/>
</dbReference>
<dbReference type="CDD" id="cd00096">
    <property type="entry name" value="Ig"/>
    <property type="match status" value="2"/>
</dbReference>
<feature type="signal peptide" evidence="8">
    <location>
        <begin position="1"/>
        <end position="23"/>
    </location>
</feature>
<dbReference type="InterPro" id="IPR003599">
    <property type="entry name" value="Ig_sub"/>
</dbReference>
<organism evidence="10">
    <name type="scientific">Cacopsylla melanoneura</name>
    <dbReference type="NCBI Taxonomy" id="428564"/>
    <lineage>
        <taxon>Eukaryota</taxon>
        <taxon>Metazoa</taxon>
        <taxon>Ecdysozoa</taxon>
        <taxon>Arthropoda</taxon>
        <taxon>Hexapoda</taxon>
        <taxon>Insecta</taxon>
        <taxon>Pterygota</taxon>
        <taxon>Neoptera</taxon>
        <taxon>Paraneoptera</taxon>
        <taxon>Hemiptera</taxon>
        <taxon>Sternorrhyncha</taxon>
        <taxon>Psylloidea</taxon>
        <taxon>Psyllidae</taxon>
        <taxon>Psyllinae</taxon>
        <taxon>Cacopsylla</taxon>
    </lineage>
</organism>
<dbReference type="Pfam" id="PF07686">
    <property type="entry name" value="V-set"/>
    <property type="match status" value="1"/>
</dbReference>
<dbReference type="EMBL" id="HBUF01222365">
    <property type="protein sequence ID" value="CAG6669976.1"/>
    <property type="molecule type" value="Transcribed_RNA"/>
</dbReference>
<feature type="domain" description="Ig-like" evidence="9">
    <location>
        <begin position="447"/>
        <end position="528"/>
    </location>
</feature>
<dbReference type="Pfam" id="PF00047">
    <property type="entry name" value="ig"/>
    <property type="match status" value="1"/>
</dbReference>
<reference evidence="10" key="1">
    <citation type="submission" date="2021-05" db="EMBL/GenBank/DDBJ databases">
        <authorList>
            <person name="Alioto T."/>
            <person name="Alioto T."/>
            <person name="Gomez Garrido J."/>
        </authorList>
    </citation>
    <scope>NUCLEOTIDE SEQUENCE</scope>
</reference>
<dbReference type="SMART" id="SM00408">
    <property type="entry name" value="IGc2"/>
    <property type="match status" value="4"/>
</dbReference>
<keyword evidence="4 7" id="KW-0472">Membrane</keyword>
<feature type="domain" description="Ig-like" evidence="9">
    <location>
        <begin position="146"/>
        <end position="244"/>
    </location>
</feature>
<evidence type="ECO:0000313" key="10">
    <source>
        <dbReference type="EMBL" id="CAG6669976.1"/>
    </source>
</evidence>
<evidence type="ECO:0000256" key="2">
    <source>
        <dbReference type="ARBA" id="ARBA00022692"/>
    </source>
</evidence>
<feature type="domain" description="Ig-like" evidence="9">
    <location>
        <begin position="34"/>
        <end position="141"/>
    </location>
</feature>
<dbReference type="InterPro" id="IPR007110">
    <property type="entry name" value="Ig-like_dom"/>
</dbReference>
<dbReference type="InterPro" id="IPR013783">
    <property type="entry name" value="Ig-like_fold"/>
</dbReference>
<feature type="region of interest" description="Disordered" evidence="6">
    <location>
        <begin position="715"/>
        <end position="774"/>
    </location>
</feature>
<dbReference type="SMART" id="SM00409">
    <property type="entry name" value="IG"/>
    <property type="match status" value="5"/>
</dbReference>
<dbReference type="InterPro" id="IPR036179">
    <property type="entry name" value="Ig-like_dom_sf"/>
</dbReference>
<sequence>MRSAGFLVFVILSLIELRTSSSADDTLEFQKTLPPPVMVWALKGHNVELPCDVSLPTPEDRINMILWFKDTTGIPFYSLDARDSELYKAEQMAVSRWYFKFTKSTGGKLMIANVLESDKGVYRCRIDFSDSPTRNFRVQLSLVDPPESIFVMDSQGVEVHNVAGPYFEGYDLQLSCTVKGGRPKPSVSWWMNGTKIDDFTEQVFQDQSTNRLLIPVVTRDLWQAVVECRASSTPSIPAQIKTIQLDVYLKPLTIKIVQSGSRELSVGRSHQIQCESVGSVPAANITWFLDGDTIKHSFVTVMDGTERTVSNLTLQVDAHDHGKELTCRAENSRMYAPAITHSIRLNVTYPPILSVKPVSIMDLDQIREGDDLQLNCKVDANPPIRYINWYHGSQVISTTSEVRHQDHRRLFLTNLNASSSGEYVCVASNSEGVSRSVPYNLKLLHTPECAPGTYSTMIGALRHETVEVKCAVKSNPESGVKFSWTYNNSRETLPIPGSRVSSDGLTSSVQYTPITESDFGTLACWASNQIGKQRVPCYVHIVQAKTPDTPANCSLNNETSIITCSPGYDGGLKQYFLMEVRNTEDPIDNEVDTPPYAELPQQLNDQDSDGGTPALYRIRNDEALFSLDSLDTDYTYDLYLFAVNAKGKSEPYRIPNVKMRSSQKLPRTNKDPSSAMAQVSPLLIFIGISGSVLAIIALVVVTGIILLCRKKDQTTPPLRRNSQRSAQRNSMRGSQLNNYGDNIFIKTSPMSDAESDDEMNEGKKRGSPCWKHSH</sequence>
<feature type="chain" id="PRO_5036428667" evidence="8">
    <location>
        <begin position="24"/>
        <end position="774"/>
    </location>
</feature>
<dbReference type="Pfam" id="PF13927">
    <property type="entry name" value="Ig_3"/>
    <property type="match status" value="1"/>
</dbReference>
<dbReference type="PROSITE" id="PS50835">
    <property type="entry name" value="IG_LIKE"/>
    <property type="match status" value="5"/>
</dbReference>
<accession>A0A8D8SK04</accession>